<dbReference type="Pfam" id="PF04542">
    <property type="entry name" value="Sigma70_r2"/>
    <property type="match status" value="1"/>
</dbReference>
<evidence type="ECO:0000256" key="1">
    <source>
        <dbReference type="ARBA" id="ARBA00023015"/>
    </source>
</evidence>
<dbReference type="InterPro" id="IPR014284">
    <property type="entry name" value="RNA_pol_sigma-70_dom"/>
</dbReference>
<dbReference type="Gene3D" id="1.10.1740.10">
    <property type="match status" value="1"/>
</dbReference>
<dbReference type="Proteomes" id="UP000683246">
    <property type="component" value="Chromosome"/>
</dbReference>
<dbReference type="PRINTS" id="PR00046">
    <property type="entry name" value="SIGMA70FCT"/>
</dbReference>
<dbReference type="InterPro" id="IPR000943">
    <property type="entry name" value="RNA_pol_sigma70"/>
</dbReference>
<evidence type="ECO:0000313" key="7">
    <source>
        <dbReference type="Proteomes" id="UP000683246"/>
    </source>
</evidence>
<keyword evidence="2" id="KW-0731">Sigma factor</keyword>
<dbReference type="InterPro" id="IPR007630">
    <property type="entry name" value="RNA_pol_sigma70_r4"/>
</dbReference>
<evidence type="ECO:0000256" key="3">
    <source>
        <dbReference type="ARBA" id="ARBA00023125"/>
    </source>
</evidence>
<dbReference type="Pfam" id="PF04545">
    <property type="entry name" value="Sigma70_r4"/>
    <property type="match status" value="1"/>
</dbReference>
<dbReference type="PIRSF" id="PIRSF000770">
    <property type="entry name" value="RNA_pol_sigma-SigE/K"/>
    <property type="match status" value="1"/>
</dbReference>
<name>A0A8J8MKD2_9FIRM</name>
<reference evidence="6" key="1">
    <citation type="submission" date="2020-07" db="EMBL/GenBank/DDBJ databases">
        <title>Vallitalea pronyensis genome.</title>
        <authorList>
            <person name="Postec A."/>
        </authorList>
    </citation>
    <scope>NUCLEOTIDE SEQUENCE</scope>
    <source>
        <strain evidence="6">FatNI3</strain>
    </source>
</reference>
<dbReference type="InterPro" id="IPR013325">
    <property type="entry name" value="RNA_pol_sigma_r2"/>
</dbReference>
<dbReference type="PROSITE" id="PS00716">
    <property type="entry name" value="SIGMA70_2"/>
    <property type="match status" value="1"/>
</dbReference>
<protein>
    <submittedName>
        <fullName evidence="6">FliA/WhiG family RNA polymerase sigma factor</fullName>
    </submittedName>
</protein>
<evidence type="ECO:0000313" key="6">
    <source>
        <dbReference type="EMBL" id="QUI23250.1"/>
    </source>
</evidence>
<dbReference type="CDD" id="cd06171">
    <property type="entry name" value="Sigma70_r4"/>
    <property type="match status" value="1"/>
</dbReference>
<keyword evidence="1" id="KW-0805">Transcription regulation</keyword>
<dbReference type="InterPro" id="IPR007624">
    <property type="entry name" value="RNA_pol_sigma70_r3"/>
</dbReference>
<proteinExistence type="predicted"/>
<dbReference type="EMBL" id="CP058649">
    <property type="protein sequence ID" value="QUI23250.1"/>
    <property type="molecule type" value="Genomic_DNA"/>
</dbReference>
<dbReference type="KEGG" id="vpy:HZI73_13565"/>
<dbReference type="RefSeq" id="WP_212693931.1">
    <property type="nucleotide sequence ID" value="NZ_CP058649.1"/>
</dbReference>
<dbReference type="GO" id="GO:0003899">
    <property type="term" value="F:DNA-directed RNA polymerase activity"/>
    <property type="evidence" value="ECO:0007669"/>
    <property type="project" value="InterPro"/>
</dbReference>
<dbReference type="GO" id="GO:0016987">
    <property type="term" value="F:sigma factor activity"/>
    <property type="evidence" value="ECO:0007669"/>
    <property type="project" value="UniProtKB-KW"/>
</dbReference>
<keyword evidence="3" id="KW-0238">DNA-binding</keyword>
<dbReference type="NCBIfam" id="TIGR02937">
    <property type="entry name" value="sigma70-ECF"/>
    <property type="match status" value="1"/>
</dbReference>
<dbReference type="NCBIfam" id="TIGR02479">
    <property type="entry name" value="FliA_WhiG"/>
    <property type="match status" value="1"/>
</dbReference>
<dbReference type="InterPro" id="IPR012845">
    <property type="entry name" value="RNA_pol_sigma_FliA_WhiG"/>
</dbReference>
<keyword evidence="4" id="KW-0804">Transcription</keyword>
<keyword evidence="7" id="KW-1185">Reference proteome</keyword>
<dbReference type="GO" id="GO:0006352">
    <property type="term" value="P:DNA-templated transcription initiation"/>
    <property type="evidence" value="ECO:0007669"/>
    <property type="project" value="InterPro"/>
</dbReference>
<dbReference type="Gene3D" id="1.20.140.160">
    <property type="match status" value="1"/>
</dbReference>
<evidence type="ECO:0000256" key="4">
    <source>
        <dbReference type="ARBA" id="ARBA00023163"/>
    </source>
</evidence>
<dbReference type="NCBIfam" id="NF005413">
    <property type="entry name" value="PRK06986.1"/>
    <property type="match status" value="1"/>
</dbReference>
<gene>
    <name evidence="6" type="ORF">HZI73_13565</name>
</gene>
<dbReference type="InterPro" id="IPR013324">
    <property type="entry name" value="RNA_pol_sigma_r3/r4-like"/>
</dbReference>
<dbReference type="AlphaFoldDB" id="A0A8J8MKD2"/>
<dbReference type="SUPFAM" id="SSF88946">
    <property type="entry name" value="Sigma2 domain of RNA polymerase sigma factors"/>
    <property type="match status" value="1"/>
</dbReference>
<dbReference type="PANTHER" id="PTHR30385">
    <property type="entry name" value="SIGMA FACTOR F FLAGELLAR"/>
    <property type="match status" value="1"/>
</dbReference>
<dbReference type="PANTHER" id="PTHR30385:SF7">
    <property type="entry name" value="RNA POLYMERASE SIGMA FACTOR FLIA"/>
    <property type="match status" value="1"/>
</dbReference>
<evidence type="ECO:0000259" key="5">
    <source>
        <dbReference type="PROSITE" id="PS00716"/>
    </source>
</evidence>
<dbReference type="GO" id="GO:0003677">
    <property type="term" value="F:DNA binding"/>
    <property type="evidence" value="ECO:0007669"/>
    <property type="project" value="UniProtKB-KW"/>
</dbReference>
<organism evidence="6 7">
    <name type="scientific">Vallitalea pronyensis</name>
    <dbReference type="NCBI Taxonomy" id="1348613"/>
    <lineage>
        <taxon>Bacteria</taxon>
        <taxon>Bacillati</taxon>
        <taxon>Bacillota</taxon>
        <taxon>Clostridia</taxon>
        <taxon>Lachnospirales</taxon>
        <taxon>Vallitaleaceae</taxon>
        <taxon>Vallitalea</taxon>
    </lineage>
</organism>
<dbReference type="InterPro" id="IPR007627">
    <property type="entry name" value="RNA_pol_sigma70_r2"/>
</dbReference>
<evidence type="ECO:0000256" key="2">
    <source>
        <dbReference type="ARBA" id="ARBA00023082"/>
    </source>
</evidence>
<accession>A0A8J8MKD2</accession>
<sequence>MDDNCKAMLWQKYSKSPSAGLKEEIITEYAGLVKLVAGRLNMYLGNNVEYEDLVGYGVFGLIDAIDKYNFDKGVKFETYASLRIRGAILDNIRRMDWIPRSLRKKQKQIDHATTKLENTLGRPATDEEIAKELNITDDEYIKWMNQTKLLTLTSLEEYIEQGSELRIEPMNNSRYTQPERVVEKHELREILTQVIENLLDNEKKVIMFYYYEELTLKEISHILGVSESRISQIHTKALKKMKKRLGNNVELLAGF</sequence>
<dbReference type="SUPFAM" id="SSF88659">
    <property type="entry name" value="Sigma3 and sigma4 domains of RNA polymerase sigma factors"/>
    <property type="match status" value="2"/>
</dbReference>
<dbReference type="Pfam" id="PF04539">
    <property type="entry name" value="Sigma70_r3"/>
    <property type="match status" value="1"/>
</dbReference>
<feature type="domain" description="RNA polymerase sigma-70" evidence="5">
    <location>
        <begin position="215"/>
        <end position="241"/>
    </location>
</feature>